<dbReference type="Gene3D" id="3.40.50.1000">
    <property type="entry name" value="HAD superfamily/HAD-like"/>
    <property type="match status" value="1"/>
</dbReference>
<reference evidence="1 2" key="1">
    <citation type="submission" date="2016-10" db="EMBL/GenBank/DDBJ databases">
        <authorList>
            <person name="de Groot N.N."/>
        </authorList>
    </citation>
    <scope>NUCLEOTIDE SEQUENCE [LARGE SCALE GENOMIC DNA]</scope>
    <source>
        <strain evidence="1 2">DSM 44778</strain>
    </source>
</reference>
<proteinExistence type="predicted"/>
<keyword evidence="2" id="KW-1185">Reference proteome</keyword>
<dbReference type="EMBL" id="FORR01000012">
    <property type="protein sequence ID" value="SFJ54150.1"/>
    <property type="molecule type" value="Genomic_DNA"/>
</dbReference>
<dbReference type="STRING" id="46223.SAMN05421852_11233"/>
<sequence length="43" mass="4459">MVGKGIAMGNAVPEVKRVADVITSTNCQDGNFHGLMEVGLLEG</sequence>
<name>A0A1I3S6Z1_9BACL</name>
<evidence type="ECO:0000313" key="2">
    <source>
        <dbReference type="Proteomes" id="UP000199545"/>
    </source>
</evidence>
<accession>A0A1I3S6Z1</accession>
<protein>
    <submittedName>
        <fullName evidence="1">Uncharacterized protein</fullName>
    </submittedName>
</protein>
<dbReference type="InterPro" id="IPR036412">
    <property type="entry name" value="HAD-like_sf"/>
</dbReference>
<evidence type="ECO:0000313" key="1">
    <source>
        <dbReference type="EMBL" id="SFJ54150.1"/>
    </source>
</evidence>
<dbReference type="Proteomes" id="UP000199545">
    <property type="component" value="Unassembled WGS sequence"/>
</dbReference>
<dbReference type="InterPro" id="IPR023214">
    <property type="entry name" value="HAD_sf"/>
</dbReference>
<dbReference type="AlphaFoldDB" id="A0A1I3S6Z1"/>
<gene>
    <name evidence="1" type="ORF">SAMN05421852_11233</name>
</gene>
<organism evidence="1 2">
    <name type="scientific">Thermoflavimicrobium dichotomicum</name>
    <dbReference type="NCBI Taxonomy" id="46223"/>
    <lineage>
        <taxon>Bacteria</taxon>
        <taxon>Bacillati</taxon>
        <taxon>Bacillota</taxon>
        <taxon>Bacilli</taxon>
        <taxon>Bacillales</taxon>
        <taxon>Thermoactinomycetaceae</taxon>
        <taxon>Thermoflavimicrobium</taxon>
    </lineage>
</organism>
<dbReference type="SUPFAM" id="SSF56784">
    <property type="entry name" value="HAD-like"/>
    <property type="match status" value="1"/>
</dbReference>
<dbReference type="Pfam" id="PF08282">
    <property type="entry name" value="Hydrolase_3"/>
    <property type="match status" value="1"/>
</dbReference>